<evidence type="ECO:0000313" key="1">
    <source>
        <dbReference type="EMBL" id="VDC70785.1"/>
    </source>
</evidence>
<sequence>MCQCPSPDHRRSGEGGTERCLSRAHAHEQTCEECL</sequence>
<dbReference type="AlphaFoldDB" id="A0A3P5Z4X8"/>
<reference evidence="1" key="1">
    <citation type="submission" date="2018-11" db="EMBL/GenBank/DDBJ databases">
        <authorList>
            <consortium name="Genoscope - CEA"/>
            <person name="William W."/>
        </authorList>
    </citation>
    <scope>NUCLEOTIDE SEQUENCE</scope>
</reference>
<organism evidence="1">
    <name type="scientific">Brassica campestris</name>
    <name type="common">Field mustard</name>
    <dbReference type="NCBI Taxonomy" id="3711"/>
    <lineage>
        <taxon>Eukaryota</taxon>
        <taxon>Viridiplantae</taxon>
        <taxon>Streptophyta</taxon>
        <taxon>Embryophyta</taxon>
        <taxon>Tracheophyta</taxon>
        <taxon>Spermatophyta</taxon>
        <taxon>Magnoliopsida</taxon>
        <taxon>eudicotyledons</taxon>
        <taxon>Gunneridae</taxon>
        <taxon>Pentapetalae</taxon>
        <taxon>rosids</taxon>
        <taxon>malvids</taxon>
        <taxon>Brassicales</taxon>
        <taxon>Brassicaceae</taxon>
        <taxon>Brassiceae</taxon>
        <taxon>Brassica</taxon>
    </lineage>
</organism>
<accession>A0A3P5Z4X8</accession>
<gene>
    <name evidence="1" type="ORF">BRAA05T20499Z</name>
</gene>
<dbReference type="EMBL" id="LR031570">
    <property type="protein sequence ID" value="VDC70785.1"/>
    <property type="molecule type" value="Genomic_DNA"/>
</dbReference>
<proteinExistence type="predicted"/>
<name>A0A3P5Z4X8_BRACM</name>
<protein>
    <submittedName>
        <fullName evidence="1">Uncharacterized protein</fullName>
    </submittedName>
</protein>